<sequence length="159" mass="17900">MGWFTKARREPPPDATATPPLSAERIRAWMDGRGYAWFVDRDGDTGGLWRGRLYYLFALGEDQEILQIRGQWNRSFSIERLTEVLEICNTWNAEKVWPKAYLRVRDDGSVHAICEVATELGAGVTDEQLGQLIECGLASSGAFFDELDLRYPDPAGQAS</sequence>
<dbReference type="CDD" id="cd17511">
    <property type="entry name" value="YbjN_AmyR-like"/>
    <property type="match status" value="1"/>
</dbReference>
<evidence type="ECO:0000256" key="1">
    <source>
        <dbReference type="SAM" id="MobiDB-lite"/>
    </source>
</evidence>
<organism evidence="2 3">
    <name type="scientific">Actinotalea lenta</name>
    <dbReference type="NCBI Taxonomy" id="3064654"/>
    <lineage>
        <taxon>Bacteria</taxon>
        <taxon>Bacillati</taxon>
        <taxon>Actinomycetota</taxon>
        <taxon>Actinomycetes</taxon>
        <taxon>Micrococcales</taxon>
        <taxon>Cellulomonadaceae</taxon>
        <taxon>Actinotalea</taxon>
    </lineage>
</organism>
<evidence type="ECO:0000313" key="3">
    <source>
        <dbReference type="Proteomes" id="UP001232536"/>
    </source>
</evidence>
<evidence type="ECO:0000313" key="2">
    <source>
        <dbReference type="EMBL" id="MDO8107394.1"/>
    </source>
</evidence>
<dbReference type="InterPro" id="IPR019660">
    <property type="entry name" value="Put_sensory_transdc_reg_YbjN"/>
</dbReference>
<gene>
    <name evidence="2" type="ORF">Q6348_09320</name>
</gene>
<dbReference type="RefSeq" id="WP_304601020.1">
    <property type="nucleotide sequence ID" value="NZ_JAUQYO010000001.1"/>
</dbReference>
<accession>A0ABT9DAU2</accession>
<dbReference type="Proteomes" id="UP001232536">
    <property type="component" value="Unassembled WGS sequence"/>
</dbReference>
<keyword evidence="3" id="KW-1185">Reference proteome</keyword>
<dbReference type="EMBL" id="JAUQYP010000001">
    <property type="protein sequence ID" value="MDO8107394.1"/>
    <property type="molecule type" value="Genomic_DNA"/>
</dbReference>
<dbReference type="Pfam" id="PF10722">
    <property type="entry name" value="YbjN"/>
    <property type="match status" value="1"/>
</dbReference>
<comment type="caution">
    <text evidence="2">The sequence shown here is derived from an EMBL/GenBank/DDBJ whole genome shotgun (WGS) entry which is preliminary data.</text>
</comment>
<protein>
    <submittedName>
        <fullName evidence="2">YbjN domain-containing protein</fullName>
    </submittedName>
</protein>
<name>A0ABT9DAU2_9CELL</name>
<reference evidence="2 3" key="1">
    <citation type="submission" date="2023-07" db="EMBL/GenBank/DDBJ databases">
        <title>Description of novel actinomycetes strains, isolated from tidal flat sediment.</title>
        <authorList>
            <person name="Lu C."/>
        </authorList>
    </citation>
    <scope>NUCLEOTIDE SEQUENCE [LARGE SCALE GENOMIC DNA]</scope>
    <source>
        <strain evidence="2 3">SYSU T00b441</strain>
    </source>
</reference>
<proteinExistence type="predicted"/>
<feature type="region of interest" description="Disordered" evidence="1">
    <location>
        <begin position="1"/>
        <end position="21"/>
    </location>
</feature>